<gene>
    <name evidence="3" type="ORF">ACHHYP_05748</name>
</gene>
<name>A0A1V9ZNI7_ACHHY</name>
<proteinExistence type="predicted"/>
<feature type="compositionally biased region" description="Basic residues" evidence="2">
    <location>
        <begin position="26"/>
        <end position="36"/>
    </location>
</feature>
<keyword evidence="4" id="KW-1185">Reference proteome</keyword>
<dbReference type="OrthoDB" id="77473at2759"/>
<organism evidence="3 4">
    <name type="scientific">Achlya hypogyna</name>
    <name type="common">Oomycete</name>
    <name type="synonym">Protoachlya hypogyna</name>
    <dbReference type="NCBI Taxonomy" id="1202772"/>
    <lineage>
        <taxon>Eukaryota</taxon>
        <taxon>Sar</taxon>
        <taxon>Stramenopiles</taxon>
        <taxon>Oomycota</taxon>
        <taxon>Saprolegniomycetes</taxon>
        <taxon>Saprolegniales</taxon>
        <taxon>Achlyaceae</taxon>
        <taxon>Achlya</taxon>
    </lineage>
</organism>
<sequence length="385" mass="44135">MSLRQTLYDIEEALAPDAESPETQQRRRHREAQRRYRQRGELEVQELQETIAALAAQREQLLLQRSTSSSLPWKDVARALQDATYDAEGNQIKLRFQLRAKRALARALYNWIMALASPSKLLPPHALPSWQLSSLTTTGSARYVGGAWIMRHLYVQLPRWIAESRFPQIIDAAEAVKSRPYVCVQVEEHGSSSRIVVRKQRVASYSADTILAAYETLQPPRGGQVLEVIDKTTRYIKYPVYDEDFVEHHLVTYLDEPDRFVLLIQGIVDDNAFPLRQQTRFWTSWTVGYRIGPNLTLLQDGYDFSGLRRGGEWMPREEFSETYAQLKAAGVPDMQMMESYQRQLQILFETANIGDMDRVDGLAASFQTNAELSPCIREEDSSSTK</sequence>
<feature type="coiled-coil region" evidence="1">
    <location>
        <begin position="37"/>
        <end position="64"/>
    </location>
</feature>
<evidence type="ECO:0000313" key="3">
    <source>
        <dbReference type="EMBL" id="OQR99565.1"/>
    </source>
</evidence>
<dbReference type="Proteomes" id="UP000243579">
    <property type="component" value="Unassembled WGS sequence"/>
</dbReference>
<evidence type="ECO:0000256" key="1">
    <source>
        <dbReference type="SAM" id="Coils"/>
    </source>
</evidence>
<protein>
    <submittedName>
        <fullName evidence="3">Uncharacterized protein</fullName>
    </submittedName>
</protein>
<accession>A0A1V9ZNI7</accession>
<evidence type="ECO:0000256" key="2">
    <source>
        <dbReference type="SAM" id="MobiDB-lite"/>
    </source>
</evidence>
<feature type="region of interest" description="Disordered" evidence="2">
    <location>
        <begin position="14"/>
        <end position="36"/>
    </location>
</feature>
<evidence type="ECO:0000313" key="4">
    <source>
        <dbReference type="Proteomes" id="UP000243579"/>
    </source>
</evidence>
<reference evidence="3 4" key="1">
    <citation type="journal article" date="2014" name="Genome Biol. Evol.">
        <title>The secreted proteins of Achlya hypogyna and Thraustotheca clavata identify the ancestral oomycete secretome and reveal gene acquisitions by horizontal gene transfer.</title>
        <authorList>
            <person name="Misner I."/>
            <person name="Blouin N."/>
            <person name="Leonard G."/>
            <person name="Richards T.A."/>
            <person name="Lane C.E."/>
        </authorList>
    </citation>
    <scope>NUCLEOTIDE SEQUENCE [LARGE SCALE GENOMIC DNA]</scope>
    <source>
        <strain evidence="3 4">ATCC 48635</strain>
    </source>
</reference>
<comment type="caution">
    <text evidence="3">The sequence shown here is derived from an EMBL/GenBank/DDBJ whole genome shotgun (WGS) entry which is preliminary data.</text>
</comment>
<keyword evidence="1" id="KW-0175">Coiled coil</keyword>
<dbReference type="AlphaFoldDB" id="A0A1V9ZNI7"/>
<dbReference type="EMBL" id="JNBR01000053">
    <property type="protein sequence ID" value="OQR99565.1"/>
    <property type="molecule type" value="Genomic_DNA"/>
</dbReference>